<comment type="subcellular location">
    <subcellularLocation>
        <location evidence="1">Nucleus</location>
    </subcellularLocation>
</comment>
<accession>A0A6A1VZS9</accession>
<dbReference type="SMART" id="SM00774">
    <property type="entry name" value="WRKY"/>
    <property type="match status" value="1"/>
</dbReference>
<keyword evidence="3" id="KW-0238">DNA-binding</keyword>
<reference evidence="8 9" key="1">
    <citation type="journal article" date="2019" name="Plant Biotechnol. J.">
        <title>The red bayberry genome and genetic basis of sex determination.</title>
        <authorList>
            <person name="Jia H.M."/>
            <person name="Jia H.J."/>
            <person name="Cai Q.L."/>
            <person name="Wang Y."/>
            <person name="Zhao H.B."/>
            <person name="Yang W.F."/>
            <person name="Wang G.Y."/>
            <person name="Li Y.H."/>
            <person name="Zhan D.L."/>
            <person name="Shen Y.T."/>
            <person name="Niu Q.F."/>
            <person name="Chang L."/>
            <person name="Qiu J."/>
            <person name="Zhao L."/>
            <person name="Xie H.B."/>
            <person name="Fu W.Y."/>
            <person name="Jin J."/>
            <person name="Li X.W."/>
            <person name="Jiao Y."/>
            <person name="Zhou C.C."/>
            <person name="Tu T."/>
            <person name="Chai C.Y."/>
            <person name="Gao J.L."/>
            <person name="Fan L.J."/>
            <person name="van de Weg E."/>
            <person name="Wang J.Y."/>
            <person name="Gao Z.S."/>
        </authorList>
    </citation>
    <scope>NUCLEOTIDE SEQUENCE [LARGE SCALE GENOMIC DNA]</scope>
    <source>
        <tissue evidence="8">Leaves</tissue>
    </source>
</reference>
<keyword evidence="2" id="KW-0805">Transcription regulation</keyword>
<protein>
    <submittedName>
        <fullName evidence="8">WRKY transcription factor 55</fullName>
    </submittedName>
</protein>
<gene>
    <name evidence="8" type="ORF">CJ030_MR3G002723</name>
</gene>
<comment type="caution">
    <text evidence="8">The sequence shown here is derived from an EMBL/GenBank/DDBJ whole genome shotgun (WGS) entry which is preliminary data.</text>
</comment>
<evidence type="ECO:0000313" key="9">
    <source>
        <dbReference type="Proteomes" id="UP000516437"/>
    </source>
</evidence>
<evidence type="ECO:0000256" key="6">
    <source>
        <dbReference type="SAM" id="MobiDB-lite"/>
    </source>
</evidence>
<feature type="region of interest" description="Disordered" evidence="6">
    <location>
        <begin position="111"/>
        <end position="164"/>
    </location>
</feature>
<dbReference type="InterPro" id="IPR036576">
    <property type="entry name" value="WRKY_dom_sf"/>
</dbReference>
<proteinExistence type="predicted"/>
<evidence type="ECO:0000313" key="8">
    <source>
        <dbReference type="EMBL" id="KAB1217576.1"/>
    </source>
</evidence>
<dbReference type="Pfam" id="PF03106">
    <property type="entry name" value="WRKY"/>
    <property type="match status" value="1"/>
</dbReference>
<feature type="domain" description="WRKY" evidence="7">
    <location>
        <begin position="180"/>
        <end position="242"/>
    </location>
</feature>
<dbReference type="InterPro" id="IPR003657">
    <property type="entry name" value="WRKY_dom"/>
</dbReference>
<keyword evidence="9" id="KW-1185">Reference proteome</keyword>
<dbReference type="AlphaFoldDB" id="A0A6A1VZS9"/>
<dbReference type="SUPFAM" id="SSF118290">
    <property type="entry name" value="WRKY DNA-binding domain"/>
    <property type="match status" value="1"/>
</dbReference>
<evidence type="ECO:0000256" key="3">
    <source>
        <dbReference type="ARBA" id="ARBA00023125"/>
    </source>
</evidence>
<dbReference type="GO" id="GO:0003700">
    <property type="term" value="F:DNA-binding transcription factor activity"/>
    <property type="evidence" value="ECO:0007669"/>
    <property type="project" value="InterPro"/>
</dbReference>
<dbReference type="Gene3D" id="2.20.25.80">
    <property type="entry name" value="WRKY domain"/>
    <property type="match status" value="1"/>
</dbReference>
<evidence type="ECO:0000256" key="4">
    <source>
        <dbReference type="ARBA" id="ARBA00023163"/>
    </source>
</evidence>
<dbReference type="EMBL" id="RXIC02000021">
    <property type="protein sequence ID" value="KAB1217576.1"/>
    <property type="molecule type" value="Genomic_DNA"/>
</dbReference>
<evidence type="ECO:0000256" key="1">
    <source>
        <dbReference type="ARBA" id="ARBA00004123"/>
    </source>
</evidence>
<evidence type="ECO:0000256" key="2">
    <source>
        <dbReference type="ARBA" id="ARBA00023015"/>
    </source>
</evidence>
<dbReference type="PANTHER" id="PTHR31282">
    <property type="entry name" value="WRKY TRANSCRIPTION FACTOR 21-RELATED"/>
    <property type="match status" value="1"/>
</dbReference>
<evidence type="ECO:0000256" key="5">
    <source>
        <dbReference type="ARBA" id="ARBA00023242"/>
    </source>
</evidence>
<dbReference type="InterPro" id="IPR044810">
    <property type="entry name" value="WRKY_plant"/>
</dbReference>
<dbReference type="GO" id="GO:0043565">
    <property type="term" value="F:sequence-specific DNA binding"/>
    <property type="evidence" value="ECO:0007669"/>
    <property type="project" value="InterPro"/>
</dbReference>
<name>A0A6A1VZS9_9ROSI</name>
<dbReference type="PROSITE" id="PS50811">
    <property type="entry name" value="WRKY"/>
    <property type="match status" value="1"/>
</dbReference>
<evidence type="ECO:0000259" key="7">
    <source>
        <dbReference type="PROSITE" id="PS50811"/>
    </source>
</evidence>
<organism evidence="8 9">
    <name type="scientific">Morella rubra</name>
    <name type="common">Chinese bayberry</name>
    <dbReference type="NCBI Taxonomy" id="262757"/>
    <lineage>
        <taxon>Eukaryota</taxon>
        <taxon>Viridiplantae</taxon>
        <taxon>Streptophyta</taxon>
        <taxon>Embryophyta</taxon>
        <taxon>Tracheophyta</taxon>
        <taxon>Spermatophyta</taxon>
        <taxon>Magnoliopsida</taxon>
        <taxon>eudicotyledons</taxon>
        <taxon>Gunneridae</taxon>
        <taxon>Pentapetalae</taxon>
        <taxon>rosids</taxon>
        <taxon>fabids</taxon>
        <taxon>Fagales</taxon>
        <taxon>Myricaceae</taxon>
        <taxon>Morella</taxon>
    </lineage>
</organism>
<keyword evidence="5" id="KW-0539">Nucleus</keyword>
<sequence>MEETTLALIHRGCELARGLESSLPNLSDQPNVLSRSCDEIIRVFLTAKERLSAQDPSTAHPGSMMIFRELQESSTLPEWISTPSYTKDMFPVKSQAEKRTFDMQESGSNVLVAGLGGGDQVEGSAGPRSIGRELQPLEASDSGNIGSISSQRQRRRKDDGERRTFKMAAPRIGNTEIPPEDGFTWRKYGQKEILGSRFPRGYYRCTHQKLYQCPAKKQVQRLDDDPYTFEVTYRGDHTCHMSSTAPSIPPPPGAAEMNQEMAQLISAQPPPCSVPLSRWLSMDHNFNVPGSAGGGRSIASGIVIGGPEGAGPSATRSGKEIEYPVADMADAMFNSGSSSTNSMDFIFSTSAEDK</sequence>
<keyword evidence="4" id="KW-0804">Transcription</keyword>
<dbReference type="Proteomes" id="UP000516437">
    <property type="component" value="Chromosome 3"/>
</dbReference>
<dbReference type="OrthoDB" id="684963at2759"/>
<dbReference type="GO" id="GO:0005634">
    <property type="term" value="C:nucleus"/>
    <property type="evidence" value="ECO:0007669"/>
    <property type="project" value="UniProtKB-SubCell"/>
</dbReference>